<sequence length="343" mass="38406">MTRNSPVSVQHPSHLNSIHNDICQSTKSTHDTLKPVKKSRKLQIFNTSSHETSKTLVDQSSKSQSLGFKGFIKKIFGISPKNSNKIETITPPPPAKQSFVVKKTQPISQSPPPIDNAVPAKITTKPEPKSPLMDPIIPDISPISSLTPVKRRPPSVQSSPSSSTASLPRYHPIRVTYKISMRKLKEFPNKRPLHQLICIQQVIQNLERHPHLHLSRTPSQSLLERSTSLSLASPTSMTAVCRRTRKTQPSSKSKSSKKPTLDLLIPEESSFSRYPSPSRSSSPKPKSIMNNHQNRSHSRSPSPSPSYIKKQRHISQPHRASKQHFMLDLPNELLEGRYPTLSK</sequence>
<dbReference type="Proteomes" id="UP000070444">
    <property type="component" value="Unassembled WGS sequence"/>
</dbReference>
<feature type="region of interest" description="Disordered" evidence="1">
    <location>
        <begin position="141"/>
        <end position="167"/>
    </location>
</feature>
<name>A0A137PEY4_CONC2</name>
<organism evidence="2 3">
    <name type="scientific">Conidiobolus coronatus (strain ATCC 28846 / CBS 209.66 / NRRL 28638)</name>
    <name type="common">Delacroixia coronata</name>
    <dbReference type="NCBI Taxonomy" id="796925"/>
    <lineage>
        <taxon>Eukaryota</taxon>
        <taxon>Fungi</taxon>
        <taxon>Fungi incertae sedis</taxon>
        <taxon>Zoopagomycota</taxon>
        <taxon>Entomophthoromycotina</taxon>
        <taxon>Entomophthoromycetes</taxon>
        <taxon>Entomophthorales</taxon>
        <taxon>Ancylistaceae</taxon>
        <taxon>Conidiobolus</taxon>
    </lineage>
</organism>
<feature type="compositionally biased region" description="Polar residues" evidence="1">
    <location>
        <begin position="216"/>
        <end position="238"/>
    </location>
</feature>
<gene>
    <name evidence="2" type="ORF">CONCODRAFT_77311</name>
</gene>
<feature type="compositionally biased region" description="Basic residues" evidence="1">
    <location>
        <begin position="309"/>
        <end position="322"/>
    </location>
</feature>
<keyword evidence="3" id="KW-1185">Reference proteome</keyword>
<feature type="compositionally biased region" description="Low complexity" evidence="1">
    <location>
        <begin position="154"/>
        <end position="167"/>
    </location>
</feature>
<reference evidence="2 3" key="1">
    <citation type="journal article" date="2015" name="Genome Biol. Evol.">
        <title>Phylogenomic analyses indicate that early fungi evolved digesting cell walls of algal ancestors of land plants.</title>
        <authorList>
            <person name="Chang Y."/>
            <person name="Wang S."/>
            <person name="Sekimoto S."/>
            <person name="Aerts A.L."/>
            <person name="Choi C."/>
            <person name="Clum A."/>
            <person name="LaButti K.M."/>
            <person name="Lindquist E.A."/>
            <person name="Yee Ngan C."/>
            <person name="Ohm R.A."/>
            <person name="Salamov A.A."/>
            <person name="Grigoriev I.V."/>
            <person name="Spatafora J.W."/>
            <person name="Berbee M.L."/>
        </authorList>
    </citation>
    <scope>NUCLEOTIDE SEQUENCE [LARGE SCALE GENOMIC DNA]</scope>
    <source>
        <strain evidence="2 3">NRRL 28638</strain>
    </source>
</reference>
<feature type="compositionally biased region" description="Low complexity" evidence="1">
    <location>
        <begin position="266"/>
        <end position="287"/>
    </location>
</feature>
<protein>
    <submittedName>
        <fullName evidence="2">Uncharacterized protein</fullName>
    </submittedName>
</protein>
<evidence type="ECO:0000256" key="1">
    <source>
        <dbReference type="SAM" id="MobiDB-lite"/>
    </source>
</evidence>
<dbReference type="EMBL" id="KQ964435">
    <property type="protein sequence ID" value="KXN73569.1"/>
    <property type="molecule type" value="Genomic_DNA"/>
</dbReference>
<proteinExistence type="predicted"/>
<feature type="region of interest" description="Disordered" evidence="1">
    <location>
        <begin position="216"/>
        <end position="343"/>
    </location>
</feature>
<dbReference type="AlphaFoldDB" id="A0A137PEY4"/>
<accession>A0A137PEY4</accession>
<evidence type="ECO:0000313" key="2">
    <source>
        <dbReference type="EMBL" id="KXN73569.1"/>
    </source>
</evidence>
<evidence type="ECO:0000313" key="3">
    <source>
        <dbReference type="Proteomes" id="UP000070444"/>
    </source>
</evidence>